<proteinExistence type="predicted"/>
<sequence length="228" mass="24912">MDATAWQHRTGHGRTGLLSEELCRTAFTNSTIPQSFPMLCILFFFLYIVTLCRKKCAPTGLQIASRAGGHIWCGRIDPRSSNLPLTSSVAGHGVLCGRCIQFSRRPCGRRDRDRSGRVARRAAAGRERSERPAFGARPISRAPSVSGVRSGRASSPFSTVDVLDVLQPAREKCFAGAIARDVRRRRLLDRLPRVFVPGDLQRGRDHAIAGVVFAVVPLCAGVEHLPLG</sequence>
<evidence type="ECO:0000313" key="1">
    <source>
        <dbReference type="EMBL" id="KAH6939227.1"/>
    </source>
</evidence>
<organism evidence="1 2">
    <name type="scientific">Hyalomma asiaticum</name>
    <name type="common">Tick</name>
    <dbReference type="NCBI Taxonomy" id="266040"/>
    <lineage>
        <taxon>Eukaryota</taxon>
        <taxon>Metazoa</taxon>
        <taxon>Ecdysozoa</taxon>
        <taxon>Arthropoda</taxon>
        <taxon>Chelicerata</taxon>
        <taxon>Arachnida</taxon>
        <taxon>Acari</taxon>
        <taxon>Parasitiformes</taxon>
        <taxon>Ixodida</taxon>
        <taxon>Ixodoidea</taxon>
        <taxon>Ixodidae</taxon>
        <taxon>Hyalomminae</taxon>
        <taxon>Hyalomma</taxon>
    </lineage>
</organism>
<protein>
    <submittedName>
        <fullName evidence="1">Uncharacterized protein</fullName>
    </submittedName>
</protein>
<dbReference type="Proteomes" id="UP000821845">
    <property type="component" value="Chromosome 2"/>
</dbReference>
<name>A0ACB7SVJ3_HYAAI</name>
<evidence type="ECO:0000313" key="2">
    <source>
        <dbReference type="Proteomes" id="UP000821845"/>
    </source>
</evidence>
<gene>
    <name evidence="1" type="ORF">HPB50_016546</name>
</gene>
<keyword evidence="2" id="KW-1185">Reference proteome</keyword>
<reference evidence="1" key="1">
    <citation type="submission" date="2020-05" db="EMBL/GenBank/DDBJ databases">
        <title>Large-scale comparative analyses of tick genomes elucidate their genetic diversity and vector capacities.</title>
        <authorList>
            <person name="Jia N."/>
            <person name="Wang J."/>
            <person name="Shi W."/>
            <person name="Du L."/>
            <person name="Sun Y."/>
            <person name="Zhan W."/>
            <person name="Jiang J."/>
            <person name="Wang Q."/>
            <person name="Zhang B."/>
            <person name="Ji P."/>
            <person name="Sakyi L.B."/>
            <person name="Cui X."/>
            <person name="Yuan T."/>
            <person name="Jiang B."/>
            <person name="Yang W."/>
            <person name="Lam T.T.-Y."/>
            <person name="Chang Q."/>
            <person name="Ding S."/>
            <person name="Wang X."/>
            <person name="Zhu J."/>
            <person name="Ruan X."/>
            <person name="Zhao L."/>
            <person name="Wei J."/>
            <person name="Que T."/>
            <person name="Du C."/>
            <person name="Cheng J."/>
            <person name="Dai P."/>
            <person name="Han X."/>
            <person name="Huang E."/>
            <person name="Gao Y."/>
            <person name="Liu J."/>
            <person name="Shao H."/>
            <person name="Ye R."/>
            <person name="Li L."/>
            <person name="Wei W."/>
            <person name="Wang X."/>
            <person name="Wang C."/>
            <person name="Yang T."/>
            <person name="Huo Q."/>
            <person name="Li W."/>
            <person name="Guo W."/>
            <person name="Chen H."/>
            <person name="Zhou L."/>
            <person name="Ni X."/>
            <person name="Tian J."/>
            <person name="Zhou Y."/>
            <person name="Sheng Y."/>
            <person name="Liu T."/>
            <person name="Pan Y."/>
            <person name="Xia L."/>
            <person name="Li J."/>
            <person name="Zhao F."/>
            <person name="Cao W."/>
        </authorList>
    </citation>
    <scope>NUCLEOTIDE SEQUENCE</scope>
    <source>
        <strain evidence="1">Hyas-2018</strain>
    </source>
</reference>
<dbReference type="EMBL" id="CM023482">
    <property type="protein sequence ID" value="KAH6939227.1"/>
    <property type="molecule type" value="Genomic_DNA"/>
</dbReference>
<comment type="caution">
    <text evidence="1">The sequence shown here is derived from an EMBL/GenBank/DDBJ whole genome shotgun (WGS) entry which is preliminary data.</text>
</comment>
<accession>A0ACB7SVJ3</accession>